<dbReference type="Pfam" id="PF00005">
    <property type="entry name" value="ABC_tran"/>
    <property type="match status" value="1"/>
</dbReference>
<keyword evidence="7" id="KW-1278">Translocase</keyword>
<sequence length="277" mass="30338">MREIVFRAKDLYFSYDGKKNALDGASLDLYAGERLAVLGANGAGKSTFFLCLNGVLTPDRGTMLLDGELIGKKERGRLCRRAGIVFQNADDQIIASTVAAEVSFGPMNLRLPEAEVACRVEHALDYMELQPFRARPPHELSGGEKKRVTIADILAMENDILLFDEPGASLDPAGEERLEAVLDRLHADGRTLVISTHDMDFAYRWADRIAVFCAGRVLAAGAPETVFRDTRLMARTHLRPPLLLDVFDRLAARGFVPAGAACPKTPDGLEALLGREK</sequence>
<dbReference type="CDD" id="cd03225">
    <property type="entry name" value="ABC_cobalt_CbiO_domain1"/>
    <property type="match status" value="1"/>
</dbReference>
<dbReference type="RefSeq" id="WP_054327004.1">
    <property type="nucleotide sequence ID" value="NZ_JACOPL010000008.1"/>
</dbReference>
<proteinExistence type="inferred from homology"/>
<name>A0A923RWZ7_9FIRM</name>
<evidence type="ECO:0000256" key="1">
    <source>
        <dbReference type="ARBA" id="ARBA00004202"/>
    </source>
</evidence>
<dbReference type="InterPro" id="IPR027417">
    <property type="entry name" value="P-loop_NTPase"/>
</dbReference>
<dbReference type="GO" id="GO:0005524">
    <property type="term" value="F:ATP binding"/>
    <property type="evidence" value="ECO:0007669"/>
    <property type="project" value="UniProtKB-KW"/>
</dbReference>
<evidence type="ECO:0000256" key="5">
    <source>
        <dbReference type="ARBA" id="ARBA00022741"/>
    </source>
</evidence>
<evidence type="ECO:0000256" key="8">
    <source>
        <dbReference type="ARBA" id="ARBA00023136"/>
    </source>
</evidence>
<reference evidence="10" key="1">
    <citation type="submission" date="2020-08" db="EMBL/GenBank/DDBJ databases">
        <title>Genome public.</title>
        <authorList>
            <person name="Liu C."/>
            <person name="Sun Q."/>
        </authorList>
    </citation>
    <scope>NUCLEOTIDE SEQUENCE</scope>
    <source>
        <strain evidence="10">NSJ-28</strain>
    </source>
</reference>
<evidence type="ECO:0000259" key="9">
    <source>
        <dbReference type="PROSITE" id="PS50893"/>
    </source>
</evidence>
<dbReference type="SMART" id="SM00382">
    <property type="entry name" value="AAA"/>
    <property type="match status" value="1"/>
</dbReference>
<dbReference type="EMBL" id="JACOPL010000008">
    <property type="protein sequence ID" value="MBC5725761.1"/>
    <property type="molecule type" value="Genomic_DNA"/>
</dbReference>
<keyword evidence="11" id="KW-1185">Reference proteome</keyword>
<evidence type="ECO:0000256" key="7">
    <source>
        <dbReference type="ARBA" id="ARBA00022967"/>
    </source>
</evidence>
<comment type="caution">
    <text evidence="10">The sequence shown here is derived from an EMBL/GenBank/DDBJ whole genome shotgun (WGS) entry which is preliminary data.</text>
</comment>
<evidence type="ECO:0000313" key="11">
    <source>
        <dbReference type="Proteomes" id="UP000606499"/>
    </source>
</evidence>
<evidence type="ECO:0000256" key="2">
    <source>
        <dbReference type="ARBA" id="ARBA00005417"/>
    </source>
</evidence>
<dbReference type="GO" id="GO:0016887">
    <property type="term" value="F:ATP hydrolysis activity"/>
    <property type="evidence" value="ECO:0007669"/>
    <property type="project" value="InterPro"/>
</dbReference>
<accession>A0A923RWZ7</accession>
<keyword evidence="6 10" id="KW-0067">ATP-binding</keyword>
<keyword evidence="3" id="KW-0813">Transport</keyword>
<dbReference type="InterPro" id="IPR003439">
    <property type="entry name" value="ABC_transporter-like_ATP-bd"/>
</dbReference>
<evidence type="ECO:0000313" key="10">
    <source>
        <dbReference type="EMBL" id="MBC5725761.1"/>
    </source>
</evidence>
<dbReference type="SUPFAM" id="SSF52540">
    <property type="entry name" value="P-loop containing nucleoside triphosphate hydrolases"/>
    <property type="match status" value="1"/>
</dbReference>
<dbReference type="PROSITE" id="PS50893">
    <property type="entry name" value="ABC_TRANSPORTER_2"/>
    <property type="match status" value="1"/>
</dbReference>
<evidence type="ECO:0000256" key="4">
    <source>
        <dbReference type="ARBA" id="ARBA00022475"/>
    </source>
</evidence>
<dbReference type="InterPro" id="IPR050095">
    <property type="entry name" value="ECF_ABC_transporter_ATP-bd"/>
</dbReference>
<dbReference type="PANTHER" id="PTHR43553:SF24">
    <property type="entry name" value="ENERGY-COUPLING FACTOR TRANSPORTER ATP-BINDING PROTEIN ECFA1"/>
    <property type="match status" value="1"/>
</dbReference>
<organism evidence="10 11">
    <name type="scientific">Agathobaculum faecis</name>
    <dbReference type="NCBI Taxonomy" id="2763013"/>
    <lineage>
        <taxon>Bacteria</taxon>
        <taxon>Bacillati</taxon>
        <taxon>Bacillota</taxon>
        <taxon>Clostridia</taxon>
        <taxon>Eubacteriales</taxon>
        <taxon>Butyricicoccaceae</taxon>
        <taxon>Agathobaculum</taxon>
    </lineage>
</organism>
<dbReference type="GO" id="GO:0042626">
    <property type="term" value="F:ATPase-coupled transmembrane transporter activity"/>
    <property type="evidence" value="ECO:0007669"/>
    <property type="project" value="TreeGrafter"/>
</dbReference>
<keyword evidence="4" id="KW-1003">Cell membrane</keyword>
<comment type="subcellular location">
    <subcellularLocation>
        <location evidence="1">Cell membrane</location>
        <topology evidence="1">Peripheral membrane protein</topology>
    </subcellularLocation>
</comment>
<dbReference type="InterPro" id="IPR015856">
    <property type="entry name" value="ABC_transpr_CbiO/EcfA_su"/>
</dbReference>
<dbReference type="InterPro" id="IPR017871">
    <property type="entry name" value="ABC_transporter-like_CS"/>
</dbReference>
<dbReference type="AlphaFoldDB" id="A0A923RWZ7"/>
<comment type="similarity">
    <text evidence="2">Belongs to the ABC transporter superfamily.</text>
</comment>
<keyword evidence="5" id="KW-0547">Nucleotide-binding</keyword>
<dbReference type="FunFam" id="3.40.50.300:FF:000224">
    <property type="entry name" value="Energy-coupling factor transporter ATP-binding protein EcfA"/>
    <property type="match status" value="1"/>
</dbReference>
<evidence type="ECO:0000256" key="3">
    <source>
        <dbReference type="ARBA" id="ARBA00022448"/>
    </source>
</evidence>
<dbReference type="Gene3D" id="3.40.50.300">
    <property type="entry name" value="P-loop containing nucleotide triphosphate hydrolases"/>
    <property type="match status" value="1"/>
</dbReference>
<keyword evidence="8" id="KW-0472">Membrane</keyword>
<dbReference type="InterPro" id="IPR003593">
    <property type="entry name" value="AAA+_ATPase"/>
</dbReference>
<dbReference type="GO" id="GO:0043190">
    <property type="term" value="C:ATP-binding cassette (ABC) transporter complex"/>
    <property type="evidence" value="ECO:0007669"/>
    <property type="project" value="TreeGrafter"/>
</dbReference>
<gene>
    <name evidence="10" type="ORF">H8S45_09865</name>
</gene>
<dbReference type="PROSITE" id="PS00211">
    <property type="entry name" value="ABC_TRANSPORTER_1"/>
    <property type="match status" value="1"/>
</dbReference>
<evidence type="ECO:0000256" key="6">
    <source>
        <dbReference type="ARBA" id="ARBA00022840"/>
    </source>
</evidence>
<feature type="domain" description="ABC transporter" evidence="9">
    <location>
        <begin position="6"/>
        <end position="239"/>
    </location>
</feature>
<dbReference type="PANTHER" id="PTHR43553">
    <property type="entry name" value="HEAVY METAL TRANSPORTER"/>
    <property type="match status" value="1"/>
</dbReference>
<dbReference type="Proteomes" id="UP000606499">
    <property type="component" value="Unassembled WGS sequence"/>
</dbReference>
<protein>
    <submittedName>
        <fullName evidence="10">ABC transporter ATP-binding protein</fullName>
    </submittedName>
</protein>